<protein>
    <submittedName>
        <fullName evidence="2">Histidine transporter permease</fullName>
    </submittedName>
</protein>
<name>A0A447PDC9_SALET</name>
<keyword evidence="1" id="KW-0472">Membrane</keyword>
<keyword evidence="1" id="KW-0812">Transmembrane</keyword>
<organism evidence="2 3">
    <name type="scientific">Salmonella enterica I</name>
    <dbReference type="NCBI Taxonomy" id="59201"/>
    <lineage>
        <taxon>Bacteria</taxon>
        <taxon>Pseudomonadati</taxon>
        <taxon>Pseudomonadota</taxon>
        <taxon>Gammaproteobacteria</taxon>
        <taxon>Enterobacterales</taxon>
        <taxon>Enterobacteriaceae</taxon>
        <taxon>Salmonella</taxon>
    </lineage>
</organism>
<proteinExistence type="predicted"/>
<reference evidence="2 3" key="1">
    <citation type="submission" date="2018-12" db="EMBL/GenBank/DDBJ databases">
        <authorList>
            <consortium name="Pathogen Informatics"/>
        </authorList>
    </citation>
    <scope>NUCLEOTIDE SEQUENCE [LARGE SCALE GENOMIC DNA]</scope>
    <source>
        <strain evidence="2 3">NCTC8271</strain>
    </source>
</reference>
<evidence type="ECO:0000313" key="2">
    <source>
        <dbReference type="EMBL" id="VEA35048.1"/>
    </source>
</evidence>
<gene>
    <name evidence="2" type="primary">hisQ_1</name>
    <name evidence="2" type="ORF">NCTC8271_01974</name>
</gene>
<dbReference type="EMBL" id="LR134148">
    <property type="protein sequence ID" value="VEA35048.1"/>
    <property type="molecule type" value="Genomic_DNA"/>
</dbReference>
<sequence>MLYGFSGVILQGAIVTLELALSSVVLAVLIGLVGAGRSFRKTG</sequence>
<dbReference type="AlphaFoldDB" id="A0A447PDC9"/>
<dbReference type="Proteomes" id="UP000273655">
    <property type="component" value="Chromosome 1"/>
</dbReference>
<evidence type="ECO:0000256" key="1">
    <source>
        <dbReference type="SAM" id="Phobius"/>
    </source>
</evidence>
<evidence type="ECO:0000313" key="3">
    <source>
        <dbReference type="Proteomes" id="UP000273655"/>
    </source>
</evidence>
<accession>A0A447PDC9</accession>
<keyword evidence="1" id="KW-1133">Transmembrane helix</keyword>
<feature type="transmembrane region" description="Helical" evidence="1">
    <location>
        <begin position="12"/>
        <end position="35"/>
    </location>
</feature>